<feature type="transmembrane region" description="Helical" evidence="8">
    <location>
        <begin position="214"/>
        <end position="247"/>
    </location>
</feature>
<dbReference type="KEGG" id="htl:HPTL_1704"/>
<dbReference type="GO" id="GO:0005886">
    <property type="term" value="C:plasma membrane"/>
    <property type="evidence" value="ECO:0007669"/>
    <property type="project" value="UniProtKB-SubCell"/>
</dbReference>
<keyword evidence="6 8" id="KW-1133">Transmembrane helix</keyword>
<evidence type="ECO:0000313" key="9">
    <source>
        <dbReference type="EMBL" id="BBD77962.1"/>
    </source>
</evidence>
<evidence type="ECO:0000256" key="1">
    <source>
        <dbReference type="ARBA" id="ARBA00004651"/>
    </source>
</evidence>
<feature type="transmembrane region" description="Helical" evidence="8">
    <location>
        <begin position="79"/>
        <end position="99"/>
    </location>
</feature>
<evidence type="ECO:0000256" key="4">
    <source>
        <dbReference type="ARBA" id="ARBA00022475"/>
    </source>
</evidence>
<reference evidence="9 10" key="1">
    <citation type="submission" date="2018-04" db="EMBL/GenBank/DDBJ databases">
        <title>Complete genome sequence of Hydrogenophilus thermoluteolus TH-1.</title>
        <authorList>
            <person name="Arai H."/>
        </authorList>
    </citation>
    <scope>NUCLEOTIDE SEQUENCE [LARGE SCALE GENOMIC DNA]</scope>
    <source>
        <strain evidence="9 10">TH-1</strain>
    </source>
</reference>
<keyword evidence="4 8" id="KW-1003">Cell membrane</keyword>
<evidence type="ECO:0000256" key="5">
    <source>
        <dbReference type="ARBA" id="ARBA00022692"/>
    </source>
</evidence>
<evidence type="ECO:0000256" key="8">
    <source>
        <dbReference type="RuleBase" id="RU363041"/>
    </source>
</evidence>
<feature type="transmembrane region" description="Helical" evidence="8">
    <location>
        <begin position="12"/>
        <end position="36"/>
    </location>
</feature>
<dbReference type="InterPro" id="IPR052017">
    <property type="entry name" value="TSUP"/>
</dbReference>
<evidence type="ECO:0000313" key="10">
    <source>
        <dbReference type="Proteomes" id="UP000262004"/>
    </source>
</evidence>
<dbReference type="AlphaFoldDB" id="A0A2Z6E0E9"/>
<keyword evidence="10" id="KW-1185">Reference proteome</keyword>
<evidence type="ECO:0000256" key="3">
    <source>
        <dbReference type="ARBA" id="ARBA00022448"/>
    </source>
</evidence>
<proteinExistence type="inferred from homology"/>
<keyword evidence="7 8" id="KW-0472">Membrane</keyword>
<dbReference type="OrthoDB" id="9807082at2"/>
<protein>
    <recommendedName>
        <fullName evidence="8">Probable membrane transporter protein</fullName>
    </recommendedName>
</protein>
<comment type="subcellular location">
    <subcellularLocation>
        <location evidence="1 8">Cell membrane</location>
        <topology evidence="1 8">Multi-pass membrane protein</topology>
    </subcellularLocation>
</comment>
<accession>A0A2Z6E0E9</accession>
<evidence type="ECO:0000256" key="7">
    <source>
        <dbReference type="ARBA" id="ARBA00023136"/>
    </source>
</evidence>
<dbReference type="Proteomes" id="UP000262004">
    <property type="component" value="Chromosome"/>
</dbReference>
<keyword evidence="5 8" id="KW-0812">Transmembrane</keyword>
<name>A0A2Z6E0E9_HYDTE</name>
<feature type="transmembrane region" description="Helical" evidence="8">
    <location>
        <begin position="259"/>
        <end position="277"/>
    </location>
</feature>
<keyword evidence="3" id="KW-0813">Transport</keyword>
<feature type="transmembrane region" description="Helical" evidence="8">
    <location>
        <begin position="48"/>
        <end position="67"/>
    </location>
</feature>
<dbReference type="RefSeq" id="WP_119335641.1">
    <property type="nucleotide sequence ID" value="NZ_AP018558.1"/>
</dbReference>
<dbReference type="PANTHER" id="PTHR30269">
    <property type="entry name" value="TRANSMEMBRANE PROTEIN YFCA"/>
    <property type="match status" value="1"/>
</dbReference>
<dbReference type="Pfam" id="PF01925">
    <property type="entry name" value="TauE"/>
    <property type="match status" value="1"/>
</dbReference>
<feature type="transmembrane region" description="Helical" evidence="8">
    <location>
        <begin position="105"/>
        <end position="124"/>
    </location>
</feature>
<organism evidence="9 10">
    <name type="scientific">Hydrogenophilus thermoluteolus</name>
    <name type="common">Pseudomonas hydrogenothermophila</name>
    <dbReference type="NCBI Taxonomy" id="297"/>
    <lineage>
        <taxon>Bacteria</taxon>
        <taxon>Pseudomonadati</taxon>
        <taxon>Pseudomonadota</taxon>
        <taxon>Hydrogenophilia</taxon>
        <taxon>Hydrogenophilales</taxon>
        <taxon>Hydrogenophilaceae</taxon>
        <taxon>Hydrogenophilus</taxon>
    </lineage>
</organism>
<evidence type="ECO:0000256" key="6">
    <source>
        <dbReference type="ARBA" id="ARBA00022989"/>
    </source>
</evidence>
<gene>
    <name evidence="9" type="ORF">HPTL_1704</name>
</gene>
<sequence>MEFLDTPFTAWFGVILGGAAAGAMNALAGGGTFFSFPALLAAGLPPVVANATNSVALWPASLFTAWAYRHELRRYAHHLVVMVVIALIGGALGAVLLLFTPNRTFATLIPWLLLIATLLFAAAPRINRWLTKQRQTAASAISPQPLAEKRNDTVIAPPGSSIAHPGARLFQFFVAIYGGFFGAGMGIVMIAAIALQRIEDIHEIQALKNLLSAAIYTVAAATFVIGGAVSWPHLVVTAMSASVGGYLAGRVARRLPAKWLRTFVLFVGTALTCYYFVSVYGAP</sequence>
<dbReference type="PANTHER" id="PTHR30269:SF0">
    <property type="entry name" value="MEMBRANE TRANSPORTER PROTEIN YFCA-RELATED"/>
    <property type="match status" value="1"/>
</dbReference>
<comment type="similarity">
    <text evidence="2 8">Belongs to the 4-toluene sulfonate uptake permease (TSUP) (TC 2.A.102) family.</text>
</comment>
<dbReference type="EMBL" id="AP018558">
    <property type="protein sequence ID" value="BBD77962.1"/>
    <property type="molecule type" value="Genomic_DNA"/>
</dbReference>
<feature type="transmembrane region" description="Helical" evidence="8">
    <location>
        <begin position="169"/>
        <end position="194"/>
    </location>
</feature>
<dbReference type="InterPro" id="IPR002781">
    <property type="entry name" value="TM_pro_TauE-like"/>
</dbReference>
<evidence type="ECO:0000256" key="2">
    <source>
        <dbReference type="ARBA" id="ARBA00009142"/>
    </source>
</evidence>